<accession>A0A6J0LW67</accession>
<dbReference type="GeneID" id="108835712"/>
<reference evidence="2" key="1">
    <citation type="journal article" date="2019" name="Database">
        <title>The radish genome database (RadishGD): an integrated information resource for radish genomics.</title>
        <authorList>
            <person name="Yu H.J."/>
            <person name="Baek S."/>
            <person name="Lee Y.J."/>
            <person name="Cho A."/>
            <person name="Mun J.H."/>
        </authorList>
    </citation>
    <scope>NUCLEOTIDE SEQUENCE [LARGE SCALE GENOMIC DNA]</scope>
    <source>
        <strain evidence="2">cv. WK10039</strain>
    </source>
</reference>
<dbReference type="PANTHER" id="PTHR24414">
    <property type="entry name" value="F-BOX/KELCH-REPEAT PROTEIN SKIP4"/>
    <property type="match status" value="1"/>
</dbReference>
<dbReference type="Pfam" id="PF25210">
    <property type="entry name" value="Kelch_FKB95"/>
    <property type="match status" value="1"/>
</dbReference>
<dbReference type="Proteomes" id="UP000504610">
    <property type="component" value="Chromosome 4"/>
</dbReference>
<dbReference type="AlphaFoldDB" id="A0A6J0LW67"/>
<sequence length="349" mass="38710">MAPLHCLDDDVASGCVARVPILHHRTLSVTSPDLRKMIASDDLYERRKSLKIQEPILYVAMSQNQNSRWYSLGLKPAAGYWLMSVPMPISYFPSSSNSVVALGSNIYMIDGESDVFSKLMVMNSVTHAWTETLEMSHSKMAKSCFLCVLDESVVVVGGCDQGVKMEIYDTQTFSWESVPDPVYNKKSKVLLVAPCGGNICVWMYSTGERRGSKQLFNLKKRSWSSEQPSHLSPSLFNTQTVLIGDIIVRVILGNIRFYDEESDRFLLVDGYSVLGKQILYTAVSAGGNLLAFSRNRAVGTQAATLFTEEIKLEKRGGKVVATMLWSSTTANLDHQSPVPRFFGSACVTK</sequence>
<reference evidence="3" key="2">
    <citation type="submission" date="2025-08" db="UniProtKB">
        <authorList>
            <consortium name="RefSeq"/>
        </authorList>
    </citation>
    <scope>IDENTIFICATION</scope>
    <source>
        <tissue evidence="3">Leaf</tissue>
    </source>
</reference>
<dbReference type="RefSeq" id="XP_018464435.2">
    <property type="nucleotide sequence ID" value="XM_018608933.2"/>
</dbReference>
<evidence type="ECO:0000313" key="3">
    <source>
        <dbReference type="RefSeq" id="XP_018464435.2"/>
    </source>
</evidence>
<gene>
    <name evidence="3" type="primary">LOC108835712</name>
</gene>
<dbReference type="SUPFAM" id="SSF117281">
    <property type="entry name" value="Kelch motif"/>
    <property type="match status" value="1"/>
</dbReference>
<evidence type="ECO:0000313" key="2">
    <source>
        <dbReference type="Proteomes" id="UP000504610"/>
    </source>
</evidence>
<keyword evidence="2" id="KW-1185">Reference proteome</keyword>
<dbReference type="PANTHER" id="PTHR24414:SF148">
    <property type="entry name" value="F-BOX DOMAIN-CONTAINING PROTEIN"/>
    <property type="match status" value="1"/>
</dbReference>
<name>A0A6J0LW67_RAPSA</name>
<proteinExistence type="predicted"/>
<feature type="domain" description="FKB95-like N-terminal Kelch" evidence="1">
    <location>
        <begin position="69"/>
        <end position="326"/>
    </location>
</feature>
<protein>
    <submittedName>
        <fullName evidence="3">F-box/kelch-repeat protein At5g38680</fullName>
    </submittedName>
</protein>
<evidence type="ECO:0000259" key="1">
    <source>
        <dbReference type="Pfam" id="PF25210"/>
    </source>
</evidence>
<organism evidence="2 3">
    <name type="scientific">Raphanus sativus</name>
    <name type="common">Radish</name>
    <name type="synonym">Raphanus raphanistrum var. sativus</name>
    <dbReference type="NCBI Taxonomy" id="3726"/>
    <lineage>
        <taxon>Eukaryota</taxon>
        <taxon>Viridiplantae</taxon>
        <taxon>Streptophyta</taxon>
        <taxon>Embryophyta</taxon>
        <taxon>Tracheophyta</taxon>
        <taxon>Spermatophyta</taxon>
        <taxon>Magnoliopsida</taxon>
        <taxon>eudicotyledons</taxon>
        <taxon>Gunneridae</taxon>
        <taxon>Pentapetalae</taxon>
        <taxon>rosids</taxon>
        <taxon>malvids</taxon>
        <taxon>Brassicales</taxon>
        <taxon>Brassicaceae</taxon>
        <taxon>Brassiceae</taxon>
        <taxon>Raphanus</taxon>
    </lineage>
</organism>
<dbReference type="Gene3D" id="2.120.10.80">
    <property type="entry name" value="Kelch-type beta propeller"/>
    <property type="match status" value="1"/>
</dbReference>
<dbReference type="InterPro" id="IPR015915">
    <property type="entry name" value="Kelch-typ_b-propeller"/>
</dbReference>
<dbReference type="InterPro" id="IPR057499">
    <property type="entry name" value="Kelch_FKB95"/>
</dbReference>
<dbReference type="KEGG" id="rsz:108835712"/>
<dbReference type="InterPro" id="IPR050354">
    <property type="entry name" value="F-box/kelch-repeat_ARATH"/>
</dbReference>